<protein>
    <recommendedName>
        <fullName evidence="2">DC1 domain-containing protein</fullName>
    </recommendedName>
</protein>
<feature type="domain" description="DC1" evidence="2">
    <location>
        <begin position="13"/>
        <end position="45"/>
    </location>
</feature>
<comment type="caution">
    <text evidence="3">The sequence shown here is derived from an EMBL/GenBank/DDBJ whole genome shotgun (WGS) entry which is preliminary data.</text>
</comment>
<dbReference type="PANTHER" id="PTHR47841">
    <property type="entry name" value="DIACYLGLYCEROL KINASE THETA-LIKE-RELATED"/>
    <property type="match status" value="1"/>
</dbReference>
<evidence type="ECO:0000256" key="1">
    <source>
        <dbReference type="ARBA" id="ARBA00022737"/>
    </source>
</evidence>
<name>A0A7J8QII0_GOSRA</name>
<evidence type="ECO:0000313" key="4">
    <source>
        <dbReference type="Proteomes" id="UP000593578"/>
    </source>
</evidence>
<accession>A0A7J8QII0</accession>
<feature type="non-terminal residue" evidence="3">
    <location>
        <position position="49"/>
    </location>
</feature>
<evidence type="ECO:0000259" key="2">
    <source>
        <dbReference type="Pfam" id="PF03107"/>
    </source>
</evidence>
<proteinExistence type="predicted"/>
<dbReference type="AlphaFoldDB" id="A0A7J8QII0"/>
<organism evidence="3 4">
    <name type="scientific">Gossypium raimondii</name>
    <name type="common">Peruvian cotton</name>
    <name type="synonym">Gossypium klotzschianum subsp. raimondii</name>
    <dbReference type="NCBI Taxonomy" id="29730"/>
    <lineage>
        <taxon>Eukaryota</taxon>
        <taxon>Viridiplantae</taxon>
        <taxon>Streptophyta</taxon>
        <taxon>Embryophyta</taxon>
        <taxon>Tracheophyta</taxon>
        <taxon>Spermatophyta</taxon>
        <taxon>Magnoliopsida</taxon>
        <taxon>eudicotyledons</taxon>
        <taxon>Gunneridae</taxon>
        <taxon>Pentapetalae</taxon>
        <taxon>rosids</taxon>
        <taxon>malvids</taxon>
        <taxon>Malvales</taxon>
        <taxon>Malvaceae</taxon>
        <taxon>Malvoideae</taxon>
        <taxon>Gossypium</taxon>
    </lineage>
</organism>
<keyword evidence="1" id="KW-0677">Repeat</keyword>
<dbReference type="Pfam" id="PF03107">
    <property type="entry name" value="C1_2"/>
    <property type="match status" value="1"/>
</dbReference>
<dbReference type="EMBL" id="JABEZZ010000012">
    <property type="protein sequence ID" value="MBA0601371.1"/>
    <property type="molecule type" value="Genomic_DNA"/>
</dbReference>
<dbReference type="PANTHER" id="PTHR47841:SF7">
    <property type="entry name" value="CYSTEINE_HISTIDINE-RICH C1 DOMAIN PROTEIN"/>
    <property type="match status" value="1"/>
</dbReference>
<dbReference type="InterPro" id="IPR046349">
    <property type="entry name" value="C1-like_sf"/>
</dbReference>
<sequence>MITMPTSLWKSLLSSTKCVCDLCGNHVEGLFYWCKLCEFDAHTLCTQLP</sequence>
<dbReference type="SUPFAM" id="SSF57889">
    <property type="entry name" value="Cysteine-rich domain"/>
    <property type="match status" value="1"/>
</dbReference>
<dbReference type="InterPro" id="IPR004146">
    <property type="entry name" value="DC1"/>
</dbReference>
<gene>
    <name evidence="3" type="ORF">Gorai_004551</name>
</gene>
<reference evidence="3 4" key="1">
    <citation type="journal article" date="2019" name="Genome Biol. Evol.">
        <title>Insights into the evolution of the New World diploid cottons (Gossypium, subgenus Houzingenia) based on genome sequencing.</title>
        <authorList>
            <person name="Grover C.E."/>
            <person name="Arick M.A. 2nd"/>
            <person name="Thrash A."/>
            <person name="Conover J.L."/>
            <person name="Sanders W.S."/>
            <person name="Peterson D.G."/>
            <person name="Frelichowski J.E."/>
            <person name="Scheffler J.A."/>
            <person name="Scheffler B.E."/>
            <person name="Wendel J.F."/>
        </authorList>
    </citation>
    <scope>NUCLEOTIDE SEQUENCE [LARGE SCALE GENOMIC DNA]</scope>
    <source>
        <strain evidence="3">8</strain>
        <tissue evidence="3">Leaf</tissue>
    </source>
</reference>
<dbReference type="Proteomes" id="UP000593578">
    <property type="component" value="Unassembled WGS sequence"/>
</dbReference>
<evidence type="ECO:0000313" key="3">
    <source>
        <dbReference type="EMBL" id="MBA0601371.1"/>
    </source>
</evidence>